<dbReference type="SUPFAM" id="SSF55729">
    <property type="entry name" value="Acyl-CoA N-acyltransferases (Nat)"/>
    <property type="match status" value="1"/>
</dbReference>
<keyword evidence="9" id="KW-0012">Acyltransferase</keyword>
<keyword evidence="3 8" id="KW-0808">Transferase</keyword>
<dbReference type="InterPro" id="IPR016181">
    <property type="entry name" value="Acyl_CoA_acyltransferase"/>
</dbReference>
<dbReference type="Proteomes" id="UP000315403">
    <property type="component" value="Unassembled WGS sequence"/>
</dbReference>
<comment type="similarity">
    <text evidence="7 8">Belongs to the autoinducer synthase family.</text>
</comment>
<evidence type="ECO:0000256" key="2">
    <source>
        <dbReference type="ARBA" id="ARBA00022654"/>
    </source>
</evidence>
<name>A0A543PYJ4_ACITH</name>
<accession>A0A543PYJ4</accession>
<dbReference type="InterPro" id="IPR018311">
    <property type="entry name" value="Autoind_synth_CS"/>
</dbReference>
<organism evidence="9 10">
    <name type="scientific">Acidithiobacillus thiooxidans ATCC 19377</name>
    <dbReference type="NCBI Taxonomy" id="637390"/>
    <lineage>
        <taxon>Bacteria</taxon>
        <taxon>Pseudomonadati</taxon>
        <taxon>Pseudomonadota</taxon>
        <taxon>Acidithiobacillia</taxon>
        <taxon>Acidithiobacillales</taxon>
        <taxon>Acidithiobacillaceae</taxon>
        <taxon>Acidithiobacillus</taxon>
    </lineage>
</organism>
<evidence type="ECO:0000313" key="10">
    <source>
        <dbReference type="Proteomes" id="UP000315403"/>
    </source>
</evidence>
<dbReference type="RefSeq" id="WP_142090287.1">
    <property type="nucleotide sequence ID" value="NZ_SZUV01000015.1"/>
</dbReference>
<evidence type="ECO:0000256" key="8">
    <source>
        <dbReference type="RuleBase" id="RU361135"/>
    </source>
</evidence>
<dbReference type="PANTHER" id="PTHR39322">
    <property type="entry name" value="ACYL-HOMOSERINE-LACTONE SYNTHASE"/>
    <property type="match status" value="1"/>
</dbReference>
<dbReference type="Gene3D" id="3.40.630.30">
    <property type="match status" value="1"/>
</dbReference>
<keyword evidence="5 7" id="KW-0071">Autoinducer synthesis</keyword>
<proteinExistence type="inferred from homology"/>
<dbReference type="PROSITE" id="PS51187">
    <property type="entry name" value="AUTOINDUCER_SYNTH_2"/>
    <property type="match status" value="1"/>
</dbReference>
<dbReference type="InterPro" id="IPR001690">
    <property type="entry name" value="Autoind_synthase"/>
</dbReference>
<comment type="caution">
    <text evidence="9">The sequence shown here is derived from an EMBL/GenBank/DDBJ whole genome shotgun (WGS) entry which is preliminary data.</text>
</comment>
<comment type="catalytic activity">
    <reaction evidence="6 8">
        <text>a fatty acyl-[ACP] + S-adenosyl-L-methionine = an N-acyl-L-homoserine lactone + S-methyl-5'-thioadenosine + holo-[ACP] + H(+)</text>
        <dbReference type="Rhea" id="RHEA:10096"/>
        <dbReference type="Rhea" id="RHEA-COMP:9685"/>
        <dbReference type="Rhea" id="RHEA-COMP:14125"/>
        <dbReference type="ChEBI" id="CHEBI:15378"/>
        <dbReference type="ChEBI" id="CHEBI:17509"/>
        <dbReference type="ChEBI" id="CHEBI:55474"/>
        <dbReference type="ChEBI" id="CHEBI:59789"/>
        <dbReference type="ChEBI" id="CHEBI:64479"/>
        <dbReference type="ChEBI" id="CHEBI:138651"/>
        <dbReference type="EC" id="2.3.1.184"/>
    </reaction>
</comment>
<dbReference type="GO" id="GO:0007165">
    <property type="term" value="P:signal transduction"/>
    <property type="evidence" value="ECO:0007669"/>
    <property type="project" value="TreeGrafter"/>
</dbReference>
<evidence type="ECO:0000313" key="9">
    <source>
        <dbReference type="EMBL" id="TQN49145.1"/>
    </source>
</evidence>
<evidence type="ECO:0000256" key="4">
    <source>
        <dbReference type="ARBA" id="ARBA00022691"/>
    </source>
</evidence>
<dbReference type="EC" id="2.3.1.184" evidence="1 8"/>
<dbReference type="Pfam" id="PF00765">
    <property type="entry name" value="Autoind_synth"/>
    <property type="match status" value="1"/>
</dbReference>
<dbReference type="GO" id="GO:0061579">
    <property type="term" value="F:N-acyl homoserine lactone synthase activity"/>
    <property type="evidence" value="ECO:0007669"/>
    <property type="project" value="UniProtKB-UniRule"/>
</dbReference>
<evidence type="ECO:0000256" key="6">
    <source>
        <dbReference type="ARBA" id="ARBA00048576"/>
    </source>
</evidence>
<dbReference type="AlphaFoldDB" id="A0A543PYJ4"/>
<evidence type="ECO:0000256" key="3">
    <source>
        <dbReference type="ARBA" id="ARBA00022679"/>
    </source>
</evidence>
<protein>
    <recommendedName>
        <fullName evidence="1 8">Acyl-homoserine-lactone synthase</fullName>
        <ecNumber evidence="1 8">2.3.1.184</ecNumber>
    </recommendedName>
    <alternativeName>
        <fullName evidence="8">Autoinducer synthesis protein</fullName>
    </alternativeName>
</protein>
<sequence>MQILSGTSESLPKYLMSEVAEYRHQVFVERLGWSLQTENNMEIDQFDHPETVYVIVQGNQGEITGCARLLPTTGPYLLGEVFPQLLNSMPLPCTPEIWELSRFATGRPKNPGACPEEAAGQMVRILLEKSIACAAGYGAKKLITVTSLPVERLLVRYGFRSHRAGAPTSVGDEIVVARWIELSEK</sequence>
<dbReference type="GO" id="GO:0009372">
    <property type="term" value="P:quorum sensing"/>
    <property type="evidence" value="ECO:0007669"/>
    <property type="project" value="UniProtKB-UniRule"/>
</dbReference>
<dbReference type="PROSITE" id="PS00949">
    <property type="entry name" value="AUTOINDUCER_SYNTH_1"/>
    <property type="match status" value="1"/>
</dbReference>
<evidence type="ECO:0000256" key="7">
    <source>
        <dbReference type="PROSITE-ProRule" id="PRU00533"/>
    </source>
</evidence>
<dbReference type="PRINTS" id="PR01549">
    <property type="entry name" value="AUTOINDCRSYN"/>
</dbReference>
<keyword evidence="4 8" id="KW-0949">S-adenosyl-L-methionine</keyword>
<reference evidence="9 10" key="1">
    <citation type="submission" date="2019-03" db="EMBL/GenBank/DDBJ databases">
        <title>New insights into Acidothiobacillus thiooxidans sulfur metabolism through coupled gene expression, solution geochemistry, microscopy and spectroscopy analyses.</title>
        <authorList>
            <person name="Camacho D."/>
            <person name="Frazao R."/>
            <person name="Fouillen A."/>
            <person name="Nanci A."/>
            <person name="Lang B.F."/>
            <person name="Apte S.C."/>
            <person name="Baron C."/>
            <person name="Warren L.A."/>
        </authorList>
    </citation>
    <scope>NUCLEOTIDE SEQUENCE [LARGE SCALE GENOMIC DNA]</scope>
    <source>
        <strain evidence="9 10">ATCC 19377</strain>
    </source>
</reference>
<gene>
    <name evidence="9" type="primary">anoI</name>
    <name evidence="9" type="ORF">DLNHIDIE_03539</name>
</gene>
<evidence type="ECO:0000256" key="5">
    <source>
        <dbReference type="ARBA" id="ARBA00022929"/>
    </source>
</evidence>
<evidence type="ECO:0000256" key="1">
    <source>
        <dbReference type="ARBA" id="ARBA00012340"/>
    </source>
</evidence>
<keyword evidence="2 7" id="KW-0673">Quorum sensing</keyword>
<dbReference type="EMBL" id="SZUV01000015">
    <property type="protein sequence ID" value="TQN49145.1"/>
    <property type="molecule type" value="Genomic_DNA"/>
</dbReference>
<dbReference type="PANTHER" id="PTHR39322:SF1">
    <property type="entry name" value="ISOVALERYL-HOMOSERINE LACTONE SYNTHASE"/>
    <property type="match status" value="1"/>
</dbReference>